<reference evidence="1 2" key="1">
    <citation type="submission" date="2020-09" db="EMBL/GenBank/DDBJ databases">
        <title>Genomic characterization of a novel Parvarchaeota family in acid mine drainage sediments.</title>
        <authorList>
            <person name="Luo Z.-H."/>
        </authorList>
    </citation>
    <scope>NUCLEOTIDE SEQUENCE [LARGE SCALE GENOMIC DNA]</scope>
    <source>
        <strain evidence="1">TL1-5_bins.178</strain>
    </source>
</reference>
<proteinExistence type="predicted"/>
<protein>
    <submittedName>
        <fullName evidence="1">Uncharacterized protein</fullName>
    </submittedName>
</protein>
<evidence type="ECO:0000313" key="1">
    <source>
        <dbReference type="EMBL" id="MBE5727910.1"/>
    </source>
</evidence>
<organism evidence="1 2">
    <name type="scientific">Candidatus Acidifodinimicrobium mancum</name>
    <dbReference type="NCBI Taxonomy" id="2898728"/>
    <lineage>
        <taxon>Archaea</taxon>
        <taxon>Candidatus Parvarchaeota</taxon>
        <taxon>Candidatus Acidifodinimicrobiaceae</taxon>
        <taxon>Candidatus Acidifodinimicrobium</taxon>
    </lineage>
</organism>
<comment type="caution">
    <text evidence="1">The sequence shown here is derived from an EMBL/GenBank/DDBJ whole genome shotgun (WGS) entry which is preliminary data.</text>
</comment>
<evidence type="ECO:0000313" key="2">
    <source>
        <dbReference type="Proteomes" id="UP000763484"/>
    </source>
</evidence>
<dbReference type="EMBL" id="JADFAQ010000014">
    <property type="protein sequence ID" value="MBE5727910.1"/>
    <property type="molecule type" value="Genomic_DNA"/>
</dbReference>
<dbReference type="AlphaFoldDB" id="A0A8T3UTT6"/>
<dbReference type="Proteomes" id="UP000763484">
    <property type="component" value="Unassembled WGS sequence"/>
</dbReference>
<name>A0A8T3UTT6_9ARCH</name>
<sequence length="270" mass="30302">MGLKDKFRNLEKKVSNGANAVGKTVYSGAKDFGYGFYSNVNDIKKGVDSKLEERNLRMENARKLEDILSESGSSVIPLNTIKYNPQVSPNSIWVNPDVLKRLSVDNGDAVLLLEEITDGKNKYYPLRGPFKIEAHEKIGPTYTFMNDVNSPQGGVYVEFINPVYLAGEFRGKIEKYFKLDDIYVSRGPGIMPMSYAKKLADSYDFPRPKDGTVVPMMTYNGNGEINGIYQAEVSVLGNKFQVPTDINLNEVYSLGVYLGLTDKFVRRKML</sequence>
<gene>
    <name evidence="1" type="ORF">IHE50_00630</name>
</gene>
<accession>A0A8T3UTT6</accession>